<comment type="caution">
    <text evidence="2">The sequence shown here is derived from an EMBL/GenBank/DDBJ whole genome shotgun (WGS) entry which is preliminary data.</text>
</comment>
<accession>A0A1F6D2W8</accession>
<sequence>MNTLAKLDLNRLPVDEQAFLTRVLELGVRLGRFHEPFLDALSAYLQGTAVHHARRFRTGIKVRKEDLSRGVRRVAVCLDAGLKDEAQGDLNAAVDLLRPDRFEALRKRGWEIVHARLKEMRQAAVRILKSPYRGLLKGDGKRLRRWATVRPDDGSAEDPDGAREEMDLVAEFAEFRRVEMQARLLGSLPGPLVRGLPEAQRRSWGFEQVVRGVVLALATDGEDLVLDSQARARLCDLCDADGALNADAREKVERLLRDHLLAHSDDPEYLAYVLNAAREAMGEARSDDEPHPRKAVDEIREK</sequence>
<evidence type="ECO:0000313" key="3">
    <source>
        <dbReference type="Proteomes" id="UP000178606"/>
    </source>
</evidence>
<organism evidence="2 3">
    <name type="scientific">Handelsmanbacteria sp. (strain RIFCSPLOWO2_12_FULL_64_10)</name>
    <dbReference type="NCBI Taxonomy" id="1817868"/>
    <lineage>
        <taxon>Bacteria</taxon>
        <taxon>Candidatus Handelsmaniibacteriota</taxon>
    </lineage>
</organism>
<proteinExistence type="predicted"/>
<feature type="region of interest" description="Disordered" evidence="1">
    <location>
        <begin position="281"/>
        <end position="302"/>
    </location>
</feature>
<evidence type="ECO:0000313" key="2">
    <source>
        <dbReference type="EMBL" id="OGG55715.1"/>
    </source>
</evidence>
<name>A0A1F6D2W8_HANXR</name>
<dbReference type="Proteomes" id="UP000178606">
    <property type="component" value="Unassembled WGS sequence"/>
</dbReference>
<dbReference type="EMBL" id="MFKF01000062">
    <property type="protein sequence ID" value="OGG55715.1"/>
    <property type="molecule type" value="Genomic_DNA"/>
</dbReference>
<evidence type="ECO:0000256" key="1">
    <source>
        <dbReference type="SAM" id="MobiDB-lite"/>
    </source>
</evidence>
<gene>
    <name evidence="2" type="ORF">A3F84_07630</name>
</gene>
<protein>
    <submittedName>
        <fullName evidence="2">Uncharacterized protein</fullName>
    </submittedName>
</protein>
<reference evidence="2 3" key="1">
    <citation type="journal article" date="2016" name="Nat. Commun.">
        <title>Thousands of microbial genomes shed light on interconnected biogeochemical processes in an aquifer system.</title>
        <authorList>
            <person name="Anantharaman K."/>
            <person name="Brown C.T."/>
            <person name="Hug L.A."/>
            <person name="Sharon I."/>
            <person name="Castelle C.J."/>
            <person name="Probst A.J."/>
            <person name="Thomas B.C."/>
            <person name="Singh A."/>
            <person name="Wilkins M.J."/>
            <person name="Karaoz U."/>
            <person name="Brodie E.L."/>
            <person name="Williams K.H."/>
            <person name="Hubbard S.S."/>
            <person name="Banfield J.F."/>
        </authorList>
    </citation>
    <scope>NUCLEOTIDE SEQUENCE [LARGE SCALE GENOMIC DNA]</scope>
    <source>
        <strain evidence="3">RIFCSPLOWO2_12_FULL_64_10</strain>
    </source>
</reference>
<dbReference type="AlphaFoldDB" id="A0A1F6D2W8"/>